<dbReference type="AlphaFoldDB" id="A0A2M8RX97"/>
<dbReference type="EMBL" id="PHGZ01000007">
    <property type="protein sequence ID" value="PJG83508.1"/>
    <property type="molecule type" value="Genomic_DNA"/>
</dbReference>
<dbReference type="OrthoDB" id="7665907at2"/>
<dbReference type="GO" id="GO:0016757">
    <property type="term" value="F:glycosyltransferase activity"/>
    <property type="evidence" value="ECO:0007669"/>
    <property type="project" value="UniProtKB-KW"/>
</dbReference>
<keyword evidence="3 6" id="KW-0808">Transferase</keyword>
<dbReference type="PANTHER" id="PTHR43179:SF12">
    <property type="entry name" value="GALACTOFURANOSYLTRANSFERASE GLFT2"/>
    <property type="match status" value="1"/>
</dbReference>
<keyword evidence="2" id="KW-0328">Glycosyltransferase</keyword>
<dbReference type="RefSeq" id="WP_100296199.1">
    <property type="nucleotide sequence ID" value="NZ_PHGZ01000007.1"/>
</dbReference>
<dbReference type="Pfam" id="PF00535">
    <property type="entry name" value="Glycos_transf_2"/>
    <property type="match status" value="2"/>
</dbReference>
<comment type="similarity">
    <text evidence="1">Belongs to the glycosyltransferase 2 family.</text>
</comment>
<dbReference type="InterPro" id="IPR001173">
    <property type="entry name" value="Glyco_trans_2-like"/>
</dbReference>
<evidence type="ECO:0000313" key="7">
    <source>
        <dbReference type="Proteomes" id="UP000230282"/>
    </source>
</evidence>
<evidence type="ECO:0000313" key="6">
    <source>
        <dbReference type="EMBL" id="PJG83508.1"/>
    </source>
</evidence>
<dbReference type="PANTHER" id="PTHR43179">
    <property type="entry name" value="RHAMNOSYLTRANSFERASE WBBL"/>
    <property type="match status" value="1"/>
</dbReference>
<gene>
    <name evidence="6" type="ORF">CVP04_03835</name>
</gene>
<organism evidence="6 7">
    <name type="scientific">Caviibacterium pharyngocola</name>
    <dbReference type="NCBI Taxonomy" id="28159"/>
    <lineage>
        <taxon>Bacteria</taxon>
        <taxon>Pseudomonadati</taxon>
        <taxon>Pseudomonadota</taxon>
        <taxon>Gammaproteobacteria</taxon>
        <taxon>Pasteurellales</taxon>
        <taxon>Pasteurellaceae</taxon>
        <taxon>Caviibacterium</taxon>
    </lineage>
</organism>
<accession>A0A2M8RX97</accession>
<dbReference type="InterPro" id="IPR029044">
    <property type="entry name" value="Nucleotide-diphossugar_trans"/>
</dbReference>
<comment type="caution">
    <text evidence="6">The sequence shown here is derived from an EMBL/GenBank/DDBJ whole genome shotgun (WGS) entry which is preliminary data.</text>
</comment>
<feature type="transmembrane region" description="Helical" evidence="4">
    <location>
        <begin position="289"/>
        <end position="308"/>
    </location>
</feature>
<feature type="domain" description="Glycosyltransferase 2-like" evidence="5">
    <location>
        <begin position="96"/>
        <end position="217"/>
    </location>
</feature>
<keyword evidence="4" id="KW-0812">Transmembrane</keyword>
<evidence type="ECO:0000256" key="2">
    <source>
        <dbReference type="ARBA" id="ARBA00022676"/>
    </source>
</evidence>
<dbReference type="Gene3D" id="3.90.550.10">
    <property type="entry name" value="Spore Coat Polysaccharide Biosynthesis Protein SpsA, Chain A"/>
    <property type="match status" value="1"/>
</dbReference>
<keyword evidence="7" id="KW-1185">Reference proteome</keyword>
<name>A0A2M8RX97_9PAST</name>
<sequence>MKKIYIVILNYNTWKDTIECLESVLKSEYENYQIIVVDNKSPNNSMKFLLEWATGNVLAECQNKLLYNLSNPHISKPIEYKFYAEDDLYNDSALDLTKKVTFIQSNKNDGFASGNNLAIKFIQKESDFDYIWLLNNDTVIKFDSLSNLVSYADCHNIGICGSSLMYYHAPEKVQAYGGTVNKFFGTSSHILDRNLIEQELDYIVGASFLISKDVINSIGLLPEDYFLYYEETDYCFNAKKHDFKLGIALNSTVYHKEGGTTGASQNPNEKSEFSDILTFRNRVKFHKKYLGGGVGLWIGSAITIFNRFRRSQFKRAYLMLRSIIRGSN</sequence>
<evidence type="ECO:0000259" key="5">
    <source>
        <dbReference type="Pfam" id="PF00535"/>
    </source>
</evidence>
<evidence type="ECO:0000256" key="1">
    <source>
        <dbReference type="ARBA" id="ARBA00006739"/>
    </source>
</evidence>
<proteinExistence type="inferred from homology"/>
<dbReference type="CDD" id="cd04186">
    <property type="entry name" value="GT_2_like_c"/>
    <property type="match status" value="1"/>
</dbReference>
<dbReference type="SUPFAM" id="SSF53448">
    <property type="entry name" value="Nucleotide-diphospho-sugar transferases"/>
    <property type="match status" value="1"/>
</dbReference>
<evidence type="ECO:0000256" key="3">
    <source>
        <dbReference type="ARBA" id="ARBA00022679"/>
    </source>
</evidence>
<evidence type="ECO:0000256" key="4">
    <source>
        <dbReference type="SAM" id="Phobius"/>
    </source>
</evidence>
<reference evidence="6 7" key="1">
    <citation type="submission" date="2017-11" db="EMBL/GenBank/DDBJ databases">
        <title>Reclassification of Bisgaard taxon 5 as Caviibacterium pharyngocola gen. nov., sp. nov.</title>
        <authorList>
            <person name="Christensen H."/>
        </authorList>
    </citation>
    <scope>NUCLEOTIDE SEQUENCE [LARGE SCALE GENOMIC DNA]</scope>
    <source>
        <strain evidence="6 7">7_3</strain>
    </source>
</reference>
<protein>
    <submittedName>
        <fullName evidence="6">Glycosyltransferase family 2 protein</fullName>
    </submittedName>
</protein>
<dbReference type="Proteomes" id="UP000230282">
    <property type="component" value="Unassembled WGS sequence"/>
</dbReference>
<keyword evidence="4" id="KW-0472">Membrane</keyword>
<keyword evidence="4" id="KW-1133">Transmembrane helix</keyword>
<feature type="domain" description="Glycosyltransferase 2-like" evidence="5">
    <location>
        <begin position="6"/>
        <end position="54"/>
    </location>
</feature>